<gene>
    <name evidence="1" type="ORF">CAMRE0001_2327</name>
</gene>
<protein>
    <submittedName>
        <fullName evidence="1">Uncharacterized protein</fullName>
    </submittedName>
</protein>
<dbReference type="Proteomes" id="UP000003082">
    <property type="component" value="Unassembled WGS sequence"/>
</dbReference>
<name>B9D5G9_CAMRE</name>
<dbReference type="EMBL" id="ACFU01000039">
    <property type="protein sequence ID" value="EEF12779.1"/>
    <property type="molecule type" value="Genomic_DNA"/>
</dbReference>
<evidence type="ECO:0000313" key="2">
    <source>
        <dbReference type="Proteomes" id="UP000003082"/>
    </source>
</evidence>
<dbReference type="STRING" id="553218.CAMRE0001_2327"/>
<reference evidence="1 2" key="1">
    <citation type="submission" date="2008-08" db="EMBL/GenBank/DDBJ databases">
        <authorList>
            <person name="Madupu R."/>
            <person name="Durkin A.S."/>
            <person name="Torralba M."/>
            <person name="Methe B."/>
            <person name="Sutton G.G."/>
            <person name="Strausberg R.L."/>
            <person name="Nelson K.E."/>
        </authorList>
    </citation>
    <scope>NUCLEOTIDE SEQUENCE [LARGE SCALE GENOMIC DNA]</scope>
    <source>
        <strain evidence="1 2">RM3267</strain>
    </source>
</reference>
<organism evidence="1 2">
    <name type="scientific">Campylobacter rectus RM3267</name>
    <dbReference type="NCBI Taxonomy" id="553218"/>
    <lineage>
        <taxon>Bacteria</taxon>
        <taxon>Pseudomonadati</taxon>
        <taxon>Campylobacterota</taxon>
        <taxon>Epsilonproteobacteria</taxon>
        <taxon>Campylobacterales</taxon>
        <taxon>Campylobacteraceae</taxon>
        <taxon>Campylobacter</taxon>
    </lineage>
</organism>
<evidence type="ECO:0000313" key="1">
    <source>
        <dbReference type="EMBL" id="EEF12779.1"/>
    </source>
</evidence>
<dbReference type="AlphaFoldDB" id="B9D5G9"/>
<sequence length="39" mass="4407">MLDLTRLVKFYLCAADLVCAIYRCELFLSPEISGLAAHF</sequence>
<keyword evidence="2" id="KW-1185">Reference proteome</keyword>
<comment type="caution">
    <text evidence="1">The sequence shown here is derived from an EMBL/GenBank/DDBJ whole genome shotgun (WGS) entry which is preliminary data.</text>
</comment>
<proteinExistence type="predicted"/>
<accession>B9D5G9</accession>